<feature type="compositionally biased region" description="Basic and acidic residues" evidence="1">
    <location>
        <begin position="870"/>
        <end position="903"/>
    </location>
</feature>
<name>A0A318PK55_KOMXY</name>
<sequence>MTVGQDSIRTNGDLPQRLARARGQARRALWAERLWPLMLPAAGAAMGVALLGLARVPQRLPDSVHALALLGLAGAVSWRTWRLWQAVSPPTATETDRRVEQASGLTGQPLRTLHDQPANTRTPALHELWQLHLHRTMAALDHLHGGWPHLRLPASGWVRAAPVLAVLLAGGLAWTGPHAASRITAAFLPGMDDADTPAPQVNAWITLPDYAPGAPVFLDATHATATIPAGAVLSVTLNGLDGTPALRMQASQSGPAIGPHPFHPLGKASWSAQATLLASGTLRLRGRGRTLAQWSLHVTPNPPPDVAWGPNPGSGEGEWRTRLPYHVAQPYGIASLHAELVMPDGPNDTLRVPLPLNGQPRTADGVATPDLSDSPWAGEDVTARLVATGHSGTTATSAPIKLRIGARAFNNPVAKAILDIRKRLALHRENRAQAARELVGLGQADTVLTHHVGLLLALTSTAALLGSEDVSDEAAIAQATARLWFLALDVEHNRRDIDNEQADFGVKAAQQAVRQQLEHMHEMGPKGQDAEQQAELQHRMQALKDAISRKMQALGQQAMREHSAIPALPEMTQQGEQNLGQMMQQLQDDAASGRDADAMQKLQQMEDMADGIRNATPQDMMQLAQQMQARQQARELRRDLRDLVTRQSQLLDHAQSRLDQDQHQREREAASRQTDMDEDDGDLSSMSTTDLLRQLGITSQGGTAAPAAPQAGPPPPPSLTPEARTAQQHADRAMQHALARALHELQREFRQAMGKDMPALDKAQADMKAVRTALGAGKDPEAAAAEKKVLADLQQGNQQMRQSMRSQSSKGTISVLLPMLSDDGKGKGSHGSGGNQAGDPDDEDDEQQQAGDKGDRDPLGRKSGGTHSGMDNDTHLPDNASRERAREIEQELRRRDADRTRPPEELEYLDRLLRPF</sequence>
<feature type="region of interest" description="Disordered" evidence="1">
    <location>
        <begin position="700"/>
        <end position="733"/>
    </location>
</feature>
<feature type="region of interest" description="Disordered" evidence="1">
    <location>
        <begin position="651"/>
        <end position="686"/>
    </location>
</feature>
<dbReference type="OrthoDB" id="8477685at2"/>
<keyword evidence="2" id="KW-1133">Transmembrane helix</keyword>
<dbReference type="RefSeq" id="WP_061272005.1">
    <property type="nucleotide sequence ID" value="NZ_CBCRXN010000005.1"/>
</dbReference>
<feature type="region of interest" description="Disordered" evidence="1">
    <location>
        <begin position="818"/>
        <end position="903"/>
    </location>
</feature>
<accession>A0A318PK55</accession>
<protein>
    <submittedName>
        <fullName evidence="3">Uncharacterized protein</fullName>
    </submittedName>
</protein>
<dbReference type="Pfam" id="PF13779">
    <property type="entry name" value="DUF4175"/>
    <property type="match status" value="1"/>
</dbReference>
<proteinExistence type="predicted"/>
<feature type="compositionally biased region" description="Basic and acidic residues" evidence="1">
    <location>
        <begin position="654"/>
        <end position="670"/>
    </location>
</feature>
<dbReference type="AlphaFoldDB" id="A0A318PK55"/>
<evidence type="ECO:0000313" key="3">
    <source>
        <dbReference type="EMBL" id="PYD57902.1"/>
    </source>
</evidence>
<evidence type="ECO:0000256" key="2">
    <source>
        <dbReference type="SAM" id="Phobius"/>
    </source>
</evidence>
<keyword evidence="4" id="KW-1185">Reference proteome</keyword>
<gene>
    <name evidence="3" type="ORF">CFR75_03965</name>
</gene>
<dbReference type="Proteomes" id="UP000248257">
    <property type="component" value="Unassembled WGS sequence"/>
</dbReference>
<reference evidence="3 4" key="1">
    <citation type="submission" date="2017-07" db="EMBL/GenBank/DDBJ databases">
        <title>A draft genome sequence of Komagataeibacter xylinus LMG 1515.</title>
        <authorList>
            <person name="Skraban J."/>
            <person name="Cleenwerck I."/>
            <person name="Vandamme P."/>
            <person name="Trcek J."/>
        </authorList>
    </citation>
    <scope>NUCLEOTIDE SEQUENCE [LARGE SCALE GENOMIC DNA]</scope>
    <source>
        <strain evidence="3 4">LMG 1515</strain>
    </source>
</reference>
<evidence type="ECO:0000256" key="1">
    <source>
        <dbReference type="SAM" id="MobiDB-lite"/>
    </source>
</evidence>
<feature type="compositionally biased region" description="Low complexity" evidence="1">
    <location>
        <begin position="700"/>
        <end position="710"/>
    </location>
</feature>
<organism evidence="3 4">
    <name type="scientific">Komagataeibacter xylinus</name>
    <name type="common">Gluconacetobacter xylinus</name>
    <dbReference type="NCBI Taxonomy" id="28448"/>
    <lineage>
        <taxon>Bacteria</taxon>
        <taxon>Pseudomonadati</taxon>
        <taxon>Pseudomonadota</taxon>
        <taxon>Alphaproteobacteria</taxon>
        <taxon>Acetobacterales</taxon>
        <taxon>Acetobacteraceae</taxon>
        <taxon>Komagataeibacter</taxon>
    </lineage>
</organism>
<evidence type="ECO:0000313" key="4">
    <source>
        <dbReference type="Proteomes" id="UP000248257"/>
    </source>
</evidence>
<feature type="transmembrane region" description="Helical" evidence="2">
    <location>
        <begin position="34"/>
        <end position="54"/>
    </location>
</feature>
<dbReference type="InterPro" id="IPR012683">
    <property type="entry name" value="CHP02302_TM"/>
</dbReference>
<keyword evidence="2" id="KW-0472">Membrane</keyword>
<dbReference type="STRING" id="1220579.GCA_001571345_00720"/>
<feature type="region of interest" description="Disordered" evidence="1">
    <location>
        <begin position="90"/>
        <end position="116"/>
    </location>
</feature>
<dbReference type="EMBL" id="NKUC01000005">
    <property type="protein sequence ID" value="PYD57902.1"/>
    <property type="molecule type" value="Genomic_DNA"/>
</dbReference>
<keyword evidence="2" id="KW-0812">Transmembrane</keyword>
<comment type="caution">
    <text evidence="3">The sequence shown here is derived from an EMBL/GenBank/DDBJ whole genome shotgun (WGS) entry which is preliminary data.</text>
</comment>